<dbReference type="SUPFAM" id="SSF51735">
    <property type="entry name" value="NAD(P)-binding Rossmann-fold domains"/>
    <property type="match status" value="1"/>
</dbReference>
<gene>
    <name evidence="8" type="ORF">CYCCA115_LOCUS2528</name>
</gene>
<dbReference type="GO" id="GO:0016020">
    <property type="term" value="C:membrane"/>
    <property type="evidence" value="ECO:0007669"/>
    <property type="project" value="UniProtKB-SubCell"/>
</dbReference>
<dbReference type="InterPro" id="IPR021940">
    <property type="entry name" value="CER1-like_C"/>
</dbReference>
<accession>A0AAD2FHB8</accession>
<keyword evidence="4 5" id="KW-0472">Membrane</keyword>
<evidence type="ECO:0000256" key="5">
    <source>
        <dbReference type="SAM" id="Phobius"/>
    </source>
</evidence>
<reference evidence="8" key="1">
    <citation type="submission" date="2023-08" db="EMBL/GenBank/DDBJ databases">
        <authorList>
            <person name="Audoor S."/>
            <person name="Bilcke G."/>
        </authorList>
    </citation>
    <scope>NUCLEOTIDE SEQUENCE</scope>
</reference>
<comment type="caution">
    <text evidence="8">The sequence shown here is derived from an EMBL/GenBank/DDBJ whole genome shotgun (WGS) entry which is preliminary data.</text>
</comment>
<dbReference type="GO" id="GO:0005506">
    <property type="term" value="F:iron ion binding"/>
    <property type="evidence" value="ECO:0007669"/>
    <property type="project" value="InterPro"/>
</dbReference>
<dbReference type="GO" id="GO:0016491">
    <property type="term" value="F:oxidoreductase activity"/>
    <property type="evidence" value="ECO:0007669"/>
    <property type="project" value="InterPro"/>
</dbReference>
<evidence type="ECO:0000256" key="1">
    <source>
        <dbReference type="ARBA" id="ARBA00004141"/>
    </source>
</evidence>
<feature type="transmembrane region" description="Helical" evidence="5">
    <location>
        <begin position="323"/>
        <end position="347"/>
    </location>
</feature>
<dbReference type="Pfam" id="PF04116">
    <property type="entry name" value="FA_hydroxylase"/>
    <property type="match status" value="1"/>
</dbReference>
<feature type="domain" description="Fatty acid hydroxylase" evidence="6">
    <location>
        <begin position="134"/>
        <end position="267"/>
    </location>
</feature>
<evidence type="ECO:0000313" key="8">
    <source>
        <dbReference type="EMBL" id="CAJ1931754.1"/>
    </source>
</evidence>
<dbReference type="PANTHER" id="PTHR11863">
    <property type="entry name" value="STEROL DESATURASE"/>
    <property type="match status" value="1"/>
</dbReference>
<evidence type="ECO:0000256" key="3">
    <source>
        <dbReference type="ARBA" id="ARBA00022989"/>
    </source>
</evidence>
<evidence type="ECO:0000259" key="7">
    <source>
        <dbReference type="Pfam" id="PF12076"/>
    </source>
</evidence>
<dbReference type="InterPro" id="IPR050307">
    <property type="entry name" value="Sterol_Desaturase_Related"/>
</dbReference>
<keyword evidence="3 5" id="KW-1133">Transmembrane helix</keyword>
<dbReference type="Proteomes" id="UP001295423">
    <property type="component" value="Unassembled WGS sequence"/>
</dbReference>
<evidence type="ECO:0000259" key="6">
    <source>
        <dbReference type="Pfam" id="PF04116"/>
    </source>
</evidence>
<dbReference type="Pfam" id="PF12076">
    <property type="entry name" value="CER1-like_C"/>
    <property type="match status" value="1"/>
</dbReference>
<proteinExistence type="predicted"/>
<feature type="domain" description="Very-long-chain aldehyde decarbonylase CER1-like C-terminal" evidence="7">
    <location>
        <begin position="449"/>
        <end position="617"/>
    </location>
</feature>
<keyword evidence="9" id="KW-1185">Reference proteome</keyword>
<organism evidence="8 9">
    <name type="scientific">Cylindrotheca closterium</name>
    <dbReference type="NCBI Taxonomy" id="2856"/>
    <lineage>
        <taxon>Eukaryota</taxon>
        <taxon>Sar</taxon>
        <taxon>Stramenopiles</taxon>
        <taxon>Ochrophyta</taxon>
        <taxon>Bacillariophyta</taxon>
        <taxon>Bacillariophyceae</taxon>
        <taxon>Bacillariophycidae</taxon>
        <taxon>Bacillariales</taxon>
        <taxon>Bacillariaceae</taxon>
        <taxon>Cylindrotheca</taxon>
    </lineage>
</organism>
<dbReference type="InterPro" id="IPR036291">
    <property type="entry name" value="NAD(P)-bd_dom_sf"/>
</dbReference>
<evidence type="ECO:0000256" key="2">
    <source>
        <dbReference type="ARBA" id="ARBA00022692"/>
    </source>
</evidence>
<protein>
    <recommendedName>
        <fullName evidence="10">Fatty acid hydroxylase domain-containing protein</fullName>
    </recommendedName>
</protein>
<evidence type="ECO:0000256" key="4">
    <source>
        <dbReference type="ARBA" id="ARBA00023136"/>
    </source>
</evidence>
<name>A0AAD2FHB8_9STRA</name>
<dbReference type="Gene3D" id="3.40.50.720">
    <property type="entry name" value="NAD(P)-binding Rossmann-like Domain"/>
    <property type="match status" value="1"/>
</dbReference>
<keyword evidence="2 5" id="KW-0812">Transmembrane</keyword>
<sequence>MATNPGVLYKFPWEDMGNYKYLLFVPFAATVLSGNDDADNWSAHICTIAALRYIVAQVFTSISRIHNITERTKIQDKGINYEQIDREDNWDDYIILQAYVMTAVHHLPYLGYGGFPIYNNAGLWQVLWWHVGPTEFVYYWLHRALHHKFLYSRYHSHHHASFVTEPITGSVHPFMEHLMYTANFAIPLLGPFFQGGASVSMFYAYLLGFDVMNAIGHCNFEFVPRWLMSIPGMKYLIYTPTYHSLHHSRVHTNFCLFMPIYDHMFGTVHKTTDTLYEKAITGQAAPKTTPDVVFVGHGTNLVSLFHLPFVFRSFSSRPFEPKWWLAPFWPLCVVVMFVMRVFGKVFVSDKHRLRHLKMETWVTPAWAIQFFFKSQWNFINSKIEEAILEADAAGVKVLGLGALNKNEALNGGGKLFVDKHPNLKTRVVHGNTLTAAAVLKKIPSNVKEVFVTGATSKLGRAISLYLAERGVKVTMLTGSTERFQKIHDEASSKAQKLIVHATKIEAGANCKDWIVGKFCSEKDQAIAPSGTTFHQFVVPPLQEFRSDCVYTDLPAFALPGDTKYFKTCEMTMERGCVHACHAGAVVHALEGWDFHEVGAIDHTRIDQTWDAAIKHGMVLK</sequence>
<dbReference type="GO" id="GO:0008610">
    <property type="term" value="P:lipid biosynthetic process"/>
    <property type="evidence" value="ECO:0007669"/>
    <property type="project" value="InterPro"/>
</dbReference>
<evidence type="ECO:0000313" key="9">
    <source>
        <dbReference type="Proteomes" id="UP001295423"/>
    </source>
</evidence>
<evidence type="ECO:0008006" key="10">
    <source>
        <dbReference type="Google" id="ProtNLM"/>
    </source>
</evidence>
<dbReference type="AlphaFoldDB" id="A0AAD2FHB8"/>
<dbReference type="EMBL" id="CAKOGP040000180">
    <property type="protein sequence ID" value="CAJ1931754.1"/>
    <property type="molecule type" value="Genomic_DNA"/>
</dbReference>
<comment type="subcellular location">
    <subcellularLocation>
        <location evidence="1">Membrane</location>
        <topology evidence="1">Multi-pass membrane protein</topology>
    </subcellularLocation>
</comment>
<dbReference type="InterPro" id="IPR006694">
    <property type="entry name" value="Fatty_acid_hydroxylase"/>
</dbReference>